<dbReference type="Pfam" id="PF09476">
    <property type="entry name" value="Pilus_CpaD"/>
    <property type="match status" value="1"/>
</dbReference>
<dbReference type="EMBL" id="CP060035">
    <property type="protein sequence ID" value="QOT71944.1"/>
    <property type="molecule type" value="Genomic_DNA"/>
</dbReference>
<accession>A0A292ZJS0</accession>
<feature type="region of interest" description="Disordered" evidence="1">
    <location>
        <begin position="197"/>
        <end position="223"/>
    </location>
</feature>
<dbReference type="KEGG" id="sbar:H5V43_01845"/>
<evidence type="ECO:0000313" key="6">
    <source>
        <dbReference type="Proteomes" id="UP000593663"/>
    </source>
</evidence>
<evidence type="ECO:0000256" key="1">
    <source>
        <dbReference type="SAM" id="MobiDB-lite"/>
    </source>
</evidence>
<evidence type="ECO:0000313" key="3">
    <source>
        <dbReference type="EMBL" id="GAY23099.1"/>
    </source>
</evidence>
<evidence type="ECO:0000313" key="5">
    <source>
        <dbReference type="Proteomes" id="UP000221538"/>
    </source>
</evidence>
<dbReference type="Proteomes" id="UP000221538">
    <property type="component" value="Unassembled WGS sequence"/>
</dbReference>
<reference evidence="3 5" key="2">
    <citation type="journal article" date="2013" name="Environ. Sci. Technol.">
        <title>The 4-tert-butylphenol-utilizing bacterium Sphingobium fuliginis OMI can degrade bisphenols via phenolic ring hydroxylation and meta-cleavage pathway.</title>
        <authorList>
            <person name="Ogata Y."/>
            <person name="Goda S."/>
            <person name="Toyama T."/>
            <person name="Sei K."/>
            <person name="Ike M."/>
        </authorList>
    </citation>
    <scope>NUCLEOTIDE SEQUENCE [LARGE SCALE GENOMIC DNA]</scope>
    <source>
        <strain evidence="3 5">OMI</strain>
    </source>
</reference>
<reference evidence="6" key="5">
    <citation type="submission" date="2020-08" db="EMBL/GenBank/DDBJ databases">
        <title>Complete genome sequence of Sphingobium barthaii strain KK22, a high-molecular-weight polycyclic aromatic hydrocarbon-degrading soil bacterium.</title>
        <authorList>
            <person name="Mori J.F."/>
            <person name="Kanaly R.A."/>
        </authorList>
    </citation>
    <scope>NUCLEOTIDE SEQUENCE [LARGE SCALE GENOMIC DNA]</scope>
    <source>
        <strain evidence="6">KK22</strain>
    </source>
</reference>
<reference evidence="4" key="6">
    <citation type="journal article" date="2021" name="Microbiol. Resour. Announc.">
        <title>Complete Genome Sequence of Sphingobium barthaii KK22, a High-Molecular-Weight Polycyclic Aromatic Hydrocarbon-Degrading Soil Bacterium.</title>
        <authorList>
            <person name="Mori J.F."/>
            <person name="Kanaly R.A."/>
        </authorList>
    </citation>
    <scope>NUCLEOTIDE SEQUENCE</scope>
    <source>
        <strain evidence="4">KK22</strain>
    </source>
</reference>
<dbReference type="InterPro" id="IPR019027">
    <property type="entry name" value="Pilus_biogenesis_CpaD-related"/>
</dbReference>
<sequence>MTFQSRKTPVLRGLIRLGALALMALPLAACQTDQAANRGVQSVHQPVVSHTAFTYDVQAGPDGGLTASEARRLDDWFVSIGLGYGDQVAVATDAGYYSPALREGIADVVARHGMLVGEDGTAVAGTAPQGAVRLIVRRATASVPGCPDWSDKPETDQQLGASTNFGCGVNGNLAAMIANPEDLVRGQTTDSDLRTATSNRAISTYREKAPTGSGDLKTLSGGN</sequence>
<dbReference type="RefSeq" id="WP_025547810.1">
    <property type="nucleotide sequence ID" value="NZ_BATN01000015.1"/>
</dbReference>
<keyword evidence="2" id="KW-0732">Signal</keyword>
<evidence type="ECO:0000313" key="4">
    <source>
        <dbReference type="EMBL" id="QOT71944.1"/>
    </source>
</evidence>
<organism evidence="3 5">
    <name type="scientific">Sphingobium fuliginis (strain ATCC 27551)</name>
    <dbReference type="NCBI Taxonomy" id="336203"/>
    <lineage>
        <taxon>Bacteria</taxon>
        <taxon>Pseudomonadati</taxon>
        <taxon>Pseudomonadota</taxon>
        <taxon>Alphaproteobacteria</taxon>
        <taxon>Sphingomonadales</taxon>
        <taxon>Sphingomonadaceae</taxon>
        <taxon>Sphingobium</taxon>
    </lineage>
</organism>
<reference evidence="3" key="4">
    <citation type="submission" date="2017-10" db="EMBL/GenBank/DDBJ databases">
        <authorList>
            <person name="Banno H."/>
            <person name="Chua N.-H."/>
        </authorList>
    </citation>
    <scope>NUCLEOTIDE SEQUENCE</scope>
    <source>
        <strain evidence="3">OMI</strain>
    </source>
</reference>
<evidence type="ECO:0000256" key="2">
    <source>
        <dbReference type="SAM" id="SignalP"/>
    </source>
</evidence>
<gene>
    <name evidence="4" type="ORF">H5V43_01845</name>
    <name evidence="3" type="ORF">SFOMI_3663</name>
</gene>
<reference evidence="3 5" key="1">
    <citation type="journal article" date="2013" name="Biodegradation">
        <title>Occurrence of 4-tert-butylphenol (4-t-BP) biodegradation in an aquatic sample caused by the presence of Spirodela polyrrhiza and isolation of a 4-t-BP-utilizing bacterium.</title>
        <authorList>
            <person name="Ogata Y."/>
            <person name="Toyama T."/>
            <person name="Yu N."/>
            <person name="Wang X."/>
            <person name="Sei K."/>
            <person name="Ike M."/>
        </authorList>
    </citation>
    <scope>NUCLEOTIDE SEQUENCE [LARGE SCALE GENOMIC DNA]</scope>
    <source>
        <strain evidence="3 5">OMI</strain>
    </source>
</reference>
<dbReference type="EMBL" id="BEWI01000032">
    <property type="protein sequence ID" value="GAY23099.1"/>
    <property type="molecule type" value="Genomic_DNA"/>
</dbReference>
<feature type="chain" id="PRO_5036315062" evidence="2">
    <location>
        <begin position="36"/>
        <end position="223"/>
    </location>
</feature>
<protein>
    <submittedName>
        <fullName evidence="4">CpaD family pilus assembly protein</fullName>
    </submittedName>
    <submittedName>
        <fullName evidence="3">Flp pilus assembly protein CpaD</fullName>
    </submittedName>
</protein>
<dbReference type="AlphaFoldDB" id="A0A292ZJS0"/>
<name>A0A292ZJS0_SPHSA</name>
<dbReference type="Proteomes" id="UP000593663">
    <property type="component" value="Chromosome 1"/>
</dbReference>
<feature type="signal peptide" evidence="2">
    <location>
        <begin position="1"/>
        <end position="35"/>
    </location>
</feature>
<proteinExistence type="predicted"/>
<reference evidence="3" key="3">
    <citation type="submission" date="2017-10" db="EMBL/GenBank/DDBJ databases">
        <title>Bioaugmenting a lab-scale membrane bioreactor with Sphingobium fuliginis OMI to degrade 4-tert-butylphenol.</title>
        <authorList>
            <person name="Takada K."/>
            <person name="Shiba T."/>
            <person name="Soda S."/>
            <person name="Inoue D."/>
            <person name="Miyake M."/>
            <person name="Eguchi M."/>
            <person name="Ike M."/>
        </authorList>
    </citation>
    <scope>NUCLEOTIDE SEQUENCE</scope>
    <source>
        <strain evidence="3">OMI</strain>
    </source>
</reference>